<keyword evidence="2" id="KW-1133">Transmembrane helix</keyword>
<keyword evidence="5" id="KW-1185">Reference proteome</keyword>
<evidence type="ECO:0000313" key="5">
    <source>
        <dbReference type="Proteomes" id="UP000596276"/>
    </source>
</evidence>
<keyword evidence="3" id="KW-0732">Signal</keyword>
<feature type="signal peptide" evidence="3">
    <location>
        <begin position="1"/>
        <end position="23"/>
    </location>
</feature>
<dbReference type="Proteomes" id="UP000596276">
    <property type="component" value="Chromosome 8"/>
</dbReference>
<evidence type="ECO:0000256" key="2">
    <source>
        <dbReference type="SAM" id="Phobius"/>
    </source>
</evidence>
<protein>
    <submittedName>
        <fullName evidence="4">Uncharacterized protein</fullName>
    </submittedName>
</protein>
<keyword evidence="2" id="KW-0472">Membrane</keyword>
<feature type="region of interest" description="Disordered" evidence="1">
    <location>
        <begin position="214"/>
        <end position="278"/>
    </location>
</feature>
<keyword evidence="2" id="KW-0812">Transmembrane</keyword>
<evidence type="ECO:0000256" key="3">
    <source>
        <dbReference type="SAM" id="SignalP"/>
    </source>
</evidence>
<accession>A0A7U2R201</accession>
<evidence type="ECO:0000313" key="4">
    <source>
        <dbReference type="EMBL" id="QRD93178.1"/>
    </source>
</evidence>
<feature type="chain" id="PRO_5030706601" evidence="3">
    <location>
        <begin position="24"/>
        <end position="278"/>
    </location>
</feature>
<proteinExistence type="predicted"/>
<organism evidence="4 5">
    <name type="scientific">Aspergillus flavus (strain ATCC 200026 / FGSC A1120 / IAM 13836 / NRRL 3357 / JCM 12722 / SRRC 167)</name>
    <dbReference type="NCBI Taxonomy" id="332952"/>
    <lineage>
        <taxon>Eukaryota</taxon>
        <taxon>Fungi</taxon>
        <taxon>Dikarya</taxon>
        <taxon>Ascomycota</taxon>
        <taxon>Pezizomycotina</taxon>
        <taxon>Eurotiomycetes</taxon>
        <taxon>Eurotiomycetidae</taxon>
        <taxon>Eurotiales</taxon>
        <taxon>Aspergillaceae</taxon>
        <taxon>Aspergillus</taxon>
        <taxon>Aspergillus subgen. Circumdati</taxon>
    </lineage>
</organism>
<gene>
    <name evidence="4" type="ORF">F9C07_2287693</name>
</gene>
<reference evidence="5" key="1">
    <citation type="journal article" date="2021" name="G3 (Bethesda)">
        <title>Chromosome assembled and annotated genome sequence of Aspergillus flavus NRRL 3357.</title>
        <authorList>
            <person name="Skerker J.M."/>
            <person name="Pianalto K.M."/>
            <person name="Mondo S.J."/>
            <person name="Yang K."/>
            <person name="Arkin A.P."/>
            <person name="Keller N.P."/>
            <person name="Grigoriev I.V."/>
            <person name="Louise Glass N.L."/>
        </authorList>
    </citation>
    <scope>NUCLEOTIDE SEQUENCE [LARGE SCALE GENOMIC DNA]</scope>
    <source>
        <strain evidence="5">ATCC 200026 / FGSC A1120 / IAM 13836 / NRRL 3357 / JCM 12722 / SRRC 167</strain>
    </source>
</reference>
<dbReference type="VEuPathDB" id="FungiDB:AFLA_013232"/>
<feature type="transmembrane region" description="Helical" evidence="2">
    <location>
        <begin position="180"/>
        <end position="203"/>
    </location>
</feature>
<dbReference type="AlphaFoldDB" id="A0A7U2R201"/>
<dbReference type="EMBL" id="CP044616">
    <property type="protein sequence ID" value="QRD93178.1"/>
    <property type="molecule type" value="Genomic_DNA"/>
</dbReference>
<sequence>MSHTMTKVFRACVVLTLFLLANAADDRTCYYLDGSTANNHVPCTTNSVTNCCGSNDICLSNGLCYLQGSQGLSLSRGTCSDKNWGSECYKPCFNETITNSHLMLASYRRNTGMPIMNIGYNYSSTQYCCGTVIVDNNAVGCKYEDPFELTEATVIPGVAYLANNGVNGNSTSSPSSSSCIAVEAGVSIPLGVIAIAAGIWALWERRRGRRQLRNYSPMSDAEGTVSVAPAPGHQHQTAELGGQGVAMPLPELMDTRTEYREAPKRCIPRVQKGNVEGK</sequence>
<evidence type="ECO:0000256" key="1">
    <source>
        <dbReference type="SAM" id="MobiDB-lite"/>
    </source>
</evidence>
<feature type="compositionally biased region" description="Basic and acidic residues" evidence="1">
    <location>
        <begin position="253"/>
        <end position="264"/>
    </location>
</feature>
<name>A0A7U2R201_ASPFN</name>
<dbReference type="VEuPathDB" id="FungiDB:F9C07_2287693"/>